<dbReference type="EMBL" id="DAATEH010000139">
    <property type="protein sequence ID" value="HAE8211246.1"/>
    <property type="molecule type" value="Genomic_DNA"/>
</dbReference>
<evidence type="ECO:0000256" key="1">
    <source>
        <dbReference type="SAM" id="Phobius"/>
    </source>
</evidence>
<reference evidence="2" key="2">
    <citation type="submission" date="2018-07" db="EMBL/GenBank/DDBJ databases">
        <authorList>
            <consortium name="NCBI Pathogen Detection Project"/>
        </authorList>
    </citation>
    <scope>NUCLEOTIDE SEQUENCE</scope>
    <source>
        <strain evidence="2">3472-64</strain>
    </source>
</reference>
<reference evidence="2" key="1">
    <citation type="journal article" date="2018" name="Genome Biol.">
        <title>SKESA: strategic k-mer extension for scrupulous assemblies.</title>
        <authorList>
            <person name="Souvorov A."/>
            <person name="Agarwala R."/>
            <person name="Lipman D.J."/>
        </authorList>
    </citation>
    <scope>NUCLEOTIDE SEQUENCE</scope>
    <source>
        <strain evidence="2">3472-64</strain>
    </source>
</reference>
<feature type="non-terminal residue" evidence="2">
    <location>
        <position position="1"/>
    </location>
</feature>
<organism evidence="2">
    <name type="scientific">Salmonella enterica subsp. salamae serovar 42:f,g,t:--</name>
    <dbReference type="NCBI Taxonomy" id="41518"/>
    <lineage>
        <taxon>Bacteria</taxon>
        <taxon>Pseudomonadati</taxon>
        <taxon>Pseudomonadota</taxon>
        <taxon>Gammaproteobacteria</taxon>
        <taxon>Enterobacterales</taxon>
        <taxon>Enterobacteriaceae</taxon>
        <taxon>Salmonella</taxon>
    </lineage>
</organism>
<evidence type="ECO:0000313" key="2">
    <source>
        <dbReference type="EMBL" id="HAE8211246.1"/>
    </source>
</evidence>
<gene>
    <name evidence="2" type="ORF">GND11_004717</name>
</gene>
<name>A0A737HER4_SALER</name>
<dbReference type="AlphaFoldDB" id="A0A737HER4"/>
<keyword evidence="1" id="KW-1133">Transmembrane helix</keyword>
<sequence>VMVRQAALRAYPALVLFRQPAVFIVMINVIDILADAVIREAFRQHRVFVPRRCPVARRVGERPLLQVTAGRCNARAE</sequence>
<accession>A0A737HER4</accession>
<keyword evidence="1" id="KW-0472">Membrane</keyword>
<proteinExistence type="predicted"/>
<feature type="transmembrane region" description="Helical" evidence="1">
    <location>
        <begin position="20"/>
        <end position="38"/>
    </location>
</feature>
<protein>
    <submittedName>
        <fullName evidence="2">Uncharacterized protein</fullName>
    </submittedName>
</protein>
<comment type="caution">
    <text evidence="2">The sequence shown here is derived from an EMBL/GenBank/DDBJ whole genome shotgun (WGS) entry which is preliminary data.</text>
</comment>
<keyword evidence="1" id="KW-0812">Transmembrane</keyword>